<dbReference type="PANTHER" id="PTHR43861">
    <property type="entry name" value="TRANS-ACONITATE 2-METHYLTRANSFERASE-RELATED"/>
    <property type="match status" value="1"/>
</dbReference>
<dbReference type="Pfam" id="PF08242">
    <property type="entry name" value="Methyltransf_12"/>
    <property type="match status" value="1"/>
</dbReference>
<dbReference type="CDD" id="cd02440">
    <property type="entry name" value="AdoMet_MTases"/>
    <property type="match status" value="1"/>
</dbReference>
<feature type="domain" description="Methyltransferase type 12" evidence="3">
    <location>
        <begin position="61"/>
        <end position="164"/>
    </location>
</feature>
<dbReference type="GO" id="GO:0008168">
    <property type="term" value="F:methyltransferase activity"/>
    <property type="evidence" value="ECO:0007669"/>
    <property type="project" value="UniProtKB-KW"/>
</dbReference>
<keyword evidence="4" id="KW-0489">Methyltransferase</keyword>
<dbReference type="EMBL" id="MU004184">
    <property type="protein sequence ID" value="KAF2499583.1"/>
    <property type="molecule type" value="Genomic_DNA"/>
</dbReference>
<organism evidence="4 5">
    <name type="scientific">Lophium mytilinum</name>
    <dbReference type="NCBI Taxonomy" id="390894"/>
    <lineage>
        <taxon>Eukaryota</taxon>
        <taxon>Fungi</taxon>
        <taxon>Dikarya</taxon>
        <taxon>Ascomycota</taxon>
        <taxon>Pezizomycotina</taxon>
        <taxon>Dothideomycetes</taxon>
        <taxon>Pleosporomycetidae</taxon>
        <taxon>Mytilinidiales</taxon>
        <taxon>Mytilinidiaceae</taxon>
        <taxon>Lophium</taxon>
    </lineage>
</organism>
<gene>
    <name evidence="4" type="ORF">BU16DRAFT_276860</name>
</gene>
<dbReference type="GO" id="GO:0032259">
    <property type="term" value="P:methylation"/>
    <property type="evidence" value="ECO:0007669"/>
    <property type="project" value="UniProtKB-KW"/>
</dbReference>
<dbReference type="Gene3D" id="3.40.50.150">
    <property type="entry name" value="Vaccinia Virus protein VP39"/>
    <property type="match status" value="1"/>
</dbReference>
<dbReference type="AlphaFoldDB" id="A0A6A6R766"/>
<evidence type="ECO:0000259" key="3">
    <source>
        <dbReference type="Pfam" id="PF08242"/>
    </source>
</evidence>
<keyword evidence="5" id="KW-1185">Reference proteome</keyword>
<dbReference type="InterPro" id="IPR013217">
    <property type="entry name" value="Methyltransf_12"/>
</dbReference>
<evidence type="ECO:0000313" key="5">
    <source>
        <dbReference type="Proteomes" id="UP000799750"/>
    </source>
</evidence>
<dbReference type="PANTHER" id="PTHR43861:SF3">
    <property type="entry name" value="PUTATIVE (AFU_ORTHOLOGUE AFUA_2G14390)-RELATED"/>
    <property type="match status" value="1"/>
</dbReference>
<dbReference type="OrthoDB" id="3647at2759"/>
<reference evidence="4" key="1">
    <citation type="journal article" date="2020" name="Stud. Mycol.">
        <title>101 Dothideomycetes genomes: a test case for predicting lifestyles and emergence of pathogens.</title>
        <authorList>
            <person name="Haridas S."/>
            <person name="Albert R."/>
            <person name="Binder M."/>
            <person name="Bloem J."/>
            <person name="Labutti K."/>
            <person name="Salamov A."/>
            <person name="Andreopoulos B."/>
            <person name="Baker S."/>
            <person name="Barry K."/>
            <person name="Bills G."/>
            <person name="Bluhm B."/>
            <person name="Cannon C."/>
            <person name="Castanera R."/>
            <person name="Culley D."/>
            <person name="Daum C."/>
            <person name="Ezra D."/>
            <person name="Gonzalez J."/>
            <person name="Henrissat B."/>
            <person name="Kuo A."/>
            <person name="Liang C."/>
            <person name="Lipzen A."/>
            <person name="Lutzoni F."/>
            <person name="Magnuson J."/>
            <person name="Mondo S."/>
            <person name="Nolan M."/>
            <person name="Ohm R."/>
            <person name="Pangilinan J."/>
            <person name="Park H.-J."/>
            <person name="Ramirez L."/>
            <person name="Alfaro M."/>
            <person name="Sun H."/>
            <person name="Tritt A."/>
            <person name="Yoshinaga Y."/>
            <person name="Zwiers L.-H."/>
            <person name="Turgeon B."/>
            <person name="Goodwin S."/>
            <person name="Spatafora J."/>
            <person name="Crous P."/>
            <person name="Grigoriev I."/>
        </authorList>
    </citation>
    <scope>NUCLEOTIDE SEQUENCE</scope>
    <source>
        <strain evidence="4">CBS 269.34</strain>
    </source>
</reference>
<keyword evidence="1 4" id="KW-0808">Transferase</keyword>
<dbReference type="InterPro" id="IPR029063">
    <property type="entry name" value="SAM-dependent_MTases_sf"/>
</dbReference>
<sequence>MALAEANRKFFDNLTDMYDGSPWAKKLGPQLIEAFRSRRDWIGVDFLDEDATNSDKTVRLLDYACGTGMVSRALGPYVTTTVGIDISPNMVAAYNEQAKSSSLPNSQISAVVGDLFAPEPPEALSGPEFFNFDLAVVSAGYHHFDDVVLCTKRLTERLKPGGVLVISDFLQGPDTDVFHGTVEGHGEHSHGHHHHDHSHHQGHHSHEPADLPSDMRAAIKVFSFDEAGVRAFFEEAGLVGFEISVMEEKVYMEFGGKKMERTVFFAKGTRPKA</sequence>
<dbReference type="Proteomes" id="UP000799750">
    <property type="component" value="Unassembled WGS sequence"/>
</dbReference>
<feature type="region of interest" description="Disordered" evidence="2">
    <location>
        <begin position="177"/>
        <end position="210"/>
    </location>
</feature>
<accession>A0A6A6R766</accession>
<protein>
    <submittedName>
        <fullName evidence="4">S-adenosyl-L-methionine-dependent methyltransferase</fullName>
    </submittedName>
</protein>
<name>A0A6A6R766_9PEZI</name>
<feature type="compositionally biased region" description="Basic residues" evidence="2">
    <location>
        <begin position="190"/>
        <end position="203"/>
    </location>
</feature>
<dbReference type="SUPFAM" id="SSF53335">
    <property type="entry name" value="S-adenosyl-L-methionine-dependent methyltransferases"/>
    <property type="match status" value="1"/>
</dbReference>
<evidence type="ECO:0000256" key="2">
    <source>
        <dbReference type="SAM" id="MobiDB-lite"/>
    </source>
</evidence>
<evidence type="ECO:0000256" key="1">
    <source>
        <dbReference type="ARBA" id="ARBA00022679"/>
    </source>
</evidence>
<proteinExistence type="predicted"/>
<evidence type="ECO:0000313" key="4">
    <source>
        <dbReference type="EMBL" id="KAF2499583.1"/>
    </source>
</evidence>